<dbReference type="RefSeq" id="XP_033571230.1">
    <property type="nucleotide sequence ID" value="XM_033726847.1"/>
</dbReference>
<reference evidence="4" key="3">
    <citation type="submission" date="2025-04" db="UniProtKB">
        <authorList>
            <consortium name="RefSeq"/>
        </authorList>
    </citation>
    <scope>IDENTIFICATION</scope>
    <source>
        <strain evidence="4">CBS 304.34</strain>
    </source>
</reference>
<dbReference type="OrthoDB" id="10571224at2759"/>
<feature type="compositionally biased region" description="Acidic residues" evidence="1">
    <location>
        <begin position="314"/>
        <end position="329"/>
    </location>
</feature>
<feature type="compositionally biased region" description="Polar residues" evidence="1">
    <location>
        <begin position="1"/>
        <end position="16"/>
    </location>
</feature>
<gene>
    <name evidence="2 4" type="ORF">BDZ99DRAFT_545497</name>
</gene>
<feature type="region of interest" description="Disordered" evidence="1">
    <location>
        <begin position="1"/>
        <end position="79"/>
    </location>
</feature>
<dbReference type="EMBL" id="MU003714">
    <property type="protein sequence ID" value="KAF2804266.1"/>
    <property type="molecule type" value="Genomic_DNA"/>
</dbReference>
<evidence type="ECO:0000313" key="2">
    <source>
        <dbReference type="EMBL" id="KAF2804266.1"/>
    </source>
</evidence>
<feature type="compositionally biased region" description="Basic and acidic residues" evidence="1">
    <location>
        <begin position="330"/>
        <end position="353"/>
    </location>
</feature>
<organism evidence="2">
    <name type="scientific">Mytilinidion resinicola</name>
    <dbReference type="NCBI Taxonomy" id="574789"/>
    <lineage>
        <taxon>Eukaryota</taxon>
        <taxon>Fungi</taxon>
        <taxon>Dikarya</taxon>
        <taxon>Ascomycota</taxon>
        <taxon>Pezizomycotina</taxon>
        <taxon>Dothideomycetes</taxon>
        <taxon>Pleosporomycetidae</taxon>
        <taxon>Mytilinidiales</taxon>
        <taxon>Mytilinidiaceae</taxon>
        <taxon>Mytilinidion</taxon>
    </lineage>
</organism>
<evidence type="ECO:0000313" key="3">
    <source>
        <dbReference type="Proteomes" id="UP000504636"/>
    </source>
</evidence>
<proteinExistence type="predicted"/>
<dbReference type="Proteomes" id="UP000504636">
    <property type="component" value="Unplaced"/>
</dbReference>
<feature type="compositionally biased region" description="Low complexity" evidence="1">
    <location>
        <begin position="46"/>
        <end position="60"/>
    </location>
</feature>
<protein>
    <submittedName>
        <fullName evidence="2 4">Uncharacterized protein</fullName>
    </submittedName>
</protein>
<sequence length="353" mass="39134">MPFSGQILNIFSSPSKQPKFPQKRQAPKTPQTTQASSSMPTLSTWTPQSPKKPQPTQTDPFLSTPSTNTLDATPSGPAIENAGLQRLVSASLDLTRVETPQVPKTPQPKASLSVSTPSIASLDLTGSEPAINELVLQQPASASLDTPLTGTKRKLTDSISSPRSEKQKIRKFLFQEAKILDIPNKGAFSNAEVNIMVEAIRHNEGVMAKWKEDMIKHVDAHEKAQALRTKVVQCVEKKNKVLEHYIDVELKALREGNKGMREEVVRKNRKLDEAERRIEGLLKELKGKEENVDDGDKGADGEMGDEGYKVTQGDEGEQGEMGDEEEEWESRELDGKPMDVDMGRRESHFGRRI</sequence>
<reference evidence="4" key="2">
    <citation type="submission" date="2020-04" db="EMBL/GenBank/DDBJ databases">
        <authorList>
            <consortium name="NCBI Genome Project"/>
        </authorList>
    </citation>
    <scope>NUCLEOTIDE SEQUENCE</scope>
    <source>
        <strain evidence="4">CBS 304.34</strain>
    </source>
</reference>
<evidence type="ECO:0000313" key="4">
    <source>
        <dbReference type="RefSeq" id="XP_033571230.1"/>
    </source>
</evidence>
<feature type="compositionally biased region" description="Polar residues" evidence="1">
    <location>
        <begin position="61"/>
        <end position="72"/>
    </location>
</feature>
<feature type="compositionally biased region" description="Polar residues" evidence="1">
    <location>
        <begin position="28"/>
        <end position="45"/>
    </location>
</feature>
<accession>A0A6A6Y623</accession>
<evidence type="ECO:0000256" key="1">
    <source>
        <dbReference type="SAM" id="MobiDB-lite"/>
    </source>
</evidence>
<keyword evidence="3" id="KW-1185">Reference proteome</keyword>
<dbReference type="GeneID" id="54467740"/>
<reference evidence="2 4" key="1">
    <citation type="journal article" date="2020" name="Stud. Mycol.">
        <title>101 Dothideomycetes genomes: a test case for predicting lifestyles and emergence of pathogens.</title>
        <authorList>
            <person name="Haridas S."/>
            <person name="Albert R."/>
            <person name="Binder M."/>
            <person name="Bloem J."/>
            <person name="Labutti K."/>
            <person name="Salamov A."/>
            <person name="Andreopoulos B."/>
            <person name="Baker S."/>
            <person name="Barry K."/>
            <person name="Bills G."/>
            <person name="Bluhm B."/>
            <person name="Cannon C."/>
            <person name="Castanera R."/>
            <person name="Culley D."/>
            <person name="Daum C."/>
            <person name="Ezra D."/>
            <person name="Gonzalez J."/>
            <person name="Henrissat B."/>
            <person name="Kuo A."/>
            <person name="Liang C."/>
            <person name="Lipzen A."/>
            <person name="Lutzoni F."/>
            <person name="Magnuson J."/>
            <person name="Mondo S."/>
            <person name="Nolan M."/>
            <person name="Ohm R."/>
            <person name="Pangilinan J."/>
            <person name="Park H.-J."/>
            <person name="Ramirez L."/>
            <person name="Alfaro M."/>
            <person name="Sun H."/>
            <person name="Tritt A."/>
            <person name="Yoshinaga Y."/>
            <person name="Zwiers L.-H."/>
            <person name="Turgeon B."/>
            <person name="Goodwin S."/>
            <person name="Spatafora J."/>
            <person name="Crous P."/>
            <person name="Grigoriev I."/>
        </authorList>
    </citation>
    <scope>NUCLEOTIDE SEQUENCE</scope>
    <source>
        <strain evidence="2 4">CBS 304.34</strain>
    </source>
</reference>
<feature type="region of interest" description="Disordered" evidence="1">
    <location>
        <begin position="287"/>
        <end position="353"/>
    </location>
</feature>
<dbReference type="AlphaFoldDB" id="A0A6A6Y623"/>
<name>A0A6A6Y623_9PEZI</name>
<feature type="compositionally biased region" description="Basic and acidic residues" evidence="1">
    <location>
        <begin position="287"/>
        <end position="300"/>
    </location>
</feature>